<dbReference type="RefSeq" id="WP_236334306.1">
    <property type="nucleotide sequence ID" value="NZ_CAKMMG010000003.1"/>
</dbReference>
<gene>
    <name evidence="1" type="ORF">PAECIP111892_02950</name>
</gene>
<sequence length="101" mass="11256">MGSAVQERALGVELYQCLKPGLTEPLEVSEADSSKWKVYGAGGERLSMTFLVNLLAEKGMYVETLITIATPVREYKLETKVGQHIQMNNNRDSEIVINPKK</sequence>
<protein>
    <submittedName>
        <fullName evidence="1">Uncharacterized protein</fullName>
    </submittedName>
</protein>
<dbReference type="EMBL" id="CAKMMG010000003">
    <property type="protein sequence ID" value="CAH1207638.1"/>
    <property type="molecule type" value="Genomic_DNA"/>
</dbReference>
<dbReference type="Proteomes" id="UP000838324">
    <property type="component" value="Unassembled WGS sequence"/>
</dbReference>
<evidence type="ECO:0000313" key="2">
    <source>
        <dbReference type="Proteomes" id="UP000838324"/>
    </source>
</evidence>
<name>A0ABM9CAG0_9BACL</name>
<organism evidence="1 2">
    <name type="scientific">Paenibacillus auburnensis</name>
    <dbReference type="NCBI Taxonomy" id="2905649"/>
    <lineage>
        <taxon>Bacteria</taxon>
        <taxon>Bacillati</taxon>
        <taxon>Bacillota</taxon>
        <taxon>Bacilli</taxon>
        <taxon>Bacillales</taxon>
        <taxon>Paenibacillaceae</taxon>
        <taxon>Paenibacillus</taxon>
    </lineage>
</organism>
<accession>A0ABM9CAG0</accession>
<keyword evidence="2" id="KW-1185">Reference proteome</keyword>
<evidence type="ECO:0000313" key="1">
    <source>
        <dbReference type="EMBL" id="CAH1207638.1"/>
    </source>
</evidence>
<reference evidence="1" key="1">
    <citation type="submission" date="2022-01" db="EMBL/GenBank/DDBJ databases">
        <authorList>
            <person name="Criscuolo A."/>
        </authorList>
    </citation>
    <scope>NUCLEOTIDE SEQUENCE</scope>
    <source>
        <strain evidence="1">CIP111892</strain>
    </source>
</reference>
<comment type="caution">
    <text evidence="1">The sequence shown here is derived from an EMBL/GenBank/DDBJ whole genome shotgun (WGS) entry which is preliminary data.</text>
</comment>
<proteinExistence type="predicted"/>